<protein>
    <submittedName>
        <fullName evidence="2">Uncharacterized protein</fullName>
    </submittedName>
</protein>
<proteinExistence type="predicted"/>
<dbReference type="Proteomes" id="UP001139648">
    <property type="component" value="Unassembled WGS sequence"/>
</dbReference>
<name>A0A9X2GX19_9ACTN</name>
<gene>
    <name evidence="2" type="ORF">HD597_012545</name>
</gene>
<keyword evidence="3" id="KW-1185">Reference proteome</keyword>
<evidence type="ECO:0000313" key="3">
    <source>
        <dbReference type="Proteomes" id="UP001139648"/>
    </source>
</evidence>
<feature type="compositionally biased region" description="Basic and acidic residues" evidence="1">
    <location>
        <begin position="26"/>
        <end position="36"/>
    </location>
</feature>
<organism evidence="2 3">
    <name type="scientific">Nonomuraea thailandensis</name>
    <dbReference type="NCBI Taxonomy" id="1188745"/>
    <lineage>
        <taxon>Bacteria</taxon>
        <taxon>Bacillati</taxon>
        <taxon>Actinomycetota</taxon>
        <taxon>Actinomycetes</taxon>
        <taxon>Streptosporangiales</taxon>
        <taxon>Streptosporangiaceae</taxon>
        <taxon>Nonomuraea</taxon>
    </lineage>
</organism>
<dbReference type="RefSeq" id="WP_253758881.1">
    <property type="nucleotide sequence ID" value="NZ_BAABKA010000055.1"/>
</dbReference>
<feature type="compositionally biased region" description="Basic and acidic residues" evidence="1">
    <location>
        <begin position="88"/>
        <end position="108"/>
    </location>
</feature>
<feature type="region of interest" description="Disordered" evidence="1">
    <location>
        <begin position="1"/>
        <end position="36"/>
    </location>
</feature>
<evidence type="ECO:0000256" key="1">
    <source>
        <dbReference type="SAM" id="MobiDB-lite"/>
    </source>
</evidence>
<reference evidence="2" key="1">
    <citation type="submission" date="2022-06" db="EMBL/GenBank/DDBJ databases">
        <title>Sequencing the genomes of 1000 actinobacteria strains.</title>
        <authorList>
            <person name="Klenk H.-P."/>
        </authorList>
    </citation>
    <scope>NUCLEOTIDE SEQUENCE</scope>
    <source>
        <strain evidence="2">DSM 46694</strain>
    </source>
</reference>
<evidence type="ECO:0000313" key="2">
    <source>
        <dbReference type="EMBL" id="MCP2365525.1"/>
    </source>
</evidence>
<dbReference type="EMBL" id="JAMZEB010000002">
    <property type="protein sequence ID" value="MCP2365525.1"/>
    <property type="molecule type" value="Genomic_DNA"/>
</dbReference>
<accession>A0A9X2GX19</accession>
<sequence length="108" mass="11729">MSTRLKPGLQGNRRYSTLSRRPPAAHAREPFQHRAERDGQALDLVVVGLVELAARDPDRLLLAGVEHDDADCGVAVLEHAGAQGLADVRGEQVGRGRREDAHVADARH</sequence>
<comment type="caution">
    <text evidence="2">The sequence shown here is derived from an EMBL/GenBank/DDBJ whole genome shotgun (WGS) entry which is preliminary data.</text>
</comment>
<feature type="region of interest" description="Disordered" evidence="1">
    <location>
        <begin position="85"/>
        <end position="108"/>
    </location>
</feature>
<dbReference type="AlphaFoldDB" id="A0A9X2GX19"/>